<dbReference type="InterPro" id="IPR052715">
    <property type="entry name" value="RAYT_transposase"/>
</dbReference>
<dbReference type="PANTHER" id="PTHR36966:SF1">
    <property type="entry name" value="REP-ASSOCIATED TYROSINE TRANSPOSASE"/>
    <property type="match status" value="1"/>
</dbReference>
<dbReference type="InterPro" id="IPR036515">
    <property type="entry name" value="Transposase_17_sf"/>
</dbReference>
<evidence type="ECO:0000313" key="3">
    <source>
        <dbReference type="Proteomes" id="UP001165444"/>
    </source>
</evidence>
<dbReference type="SUPFAM" id="SSF143422">
    <property type="entry name" value="Transposase IS200-like"/>
    <property type="match status" value="1"/>
</dbReference>
<evidence type="ECO:0000313" key="2">
    <source>
        <dbReference type="EMBL" id="MCJ2381175.1"/>
    </source>
</evidence>
<gene>
    <name evidence="2" type="ORF">MUN53_11205</name>
</gene>
<dbReference type="RefSeq" id="WP_243325494.1">
    <property type="nucleotide sequence ID" value="NZ_JAKZMM010000027.1"/>
</dbReference>
<dbReference type="InterPro" id="IPR002686">
    <property type="entry name" value="Transposase_17"/>
</dbReference>
<name>A0ABT0C2L8_9BACT</name>
<sequence length="180" mass="21704">MEKKLFQNTYRVDSWRAQWHTYDAGVYFVTICTHNHVHVFGHIEDNIMYYSEMGDYAVRQIEMITSHYPYAEVPLYVVMPNHIHLLISIDSQRIPFEKRRVETPDTLSPPMKQVSRQTGWLSVVVRGLKMAITKYARDKQIEFRWQKRFHERIIRNIRDLNAISDYIETNVARWESDLYY</sequence>
<dbReference type="SMART" id="SM01321">
    <property type="entry name" value="Y1_Tnp"/>
    <property type="match status" value="1"/>
</dbReference>
<keyword evidence="3" id="KW-1185">Reference proteome</keyword>
<dbReference type="Gene3D" id="3.30.70.1290">
    <property type="entry name" value="Transposase IS200-like"/>
    <property type="match status" value="1"/>
</dbReference>
<accession>A0ABT0C2L8</accession>
<comment type="caution">
    <text evidence="2">The sequence shown here is derived from an EMBL/GenBank/DDBJ whole genome shotgun (WGS) entry which is preliminary data.</text>
</comment>
<feature type="domain" description="Transposase IS200-like" evidence="1">
    <location>
        <begin position="22"/>
        <end position="170"/>
    </location>
</feature>
<proteinExistence type="predicted"/>
<organism evidence="2 3">
    <name type="scientific">Parabacteroides faecalis</name>
    <dbReference type="NCBI Taxonomy" id="2924040"/>
    <lineage>
        <taxon>Bacteria</taxon>
        <taxon>Pseudomonadati</taxon>
        <taxon>Bacteroidota</taxon>
        <taxon>Bacteroidia</taxon>
        <taxon>Bacteroidales</taxon>
        <taxon>Tannerellaceae</taxon>
        <taxon>Parabacteroides</taxon>
    </lineage>
</organism>
<dbReference type="Proteomes" id="UP001165444">
    <property type="component" value="Unassembled WGS sequence"/>
</dbReference>
<reference evidence="2 3" key="1">
    <citation type="submission" date="2022-03" db="EMBL/GenBank/DDBJ databases">
        <title>Parabacteroides sp. nov. isolated from swine feces.</title>
        <authorList>
            <person name="Bak J.E."/>
        </authorList>
    </citation>
    <scope>NUCLEOTIDE SEQUENCE [LARGE SCALE GENOMIC DNA]</scope>
    <source>
        <strain evidence="2 3">AGMB00274</strain>
    </source>
</reference>
<protein>
    <submittedName>
        <fullName evidence="2">Transposase</fullName>
    </submittedName>
</protein>
<dbReference type="EMBL" id="JAKZMM010000027">
    <property type="protein sequence ID" value="MCJ2381175.1"/>
    <property type="molecule type" value="Genomic_DNA"/>
</dbReference>
<dbReference type="PANTHER" id="PTHR36966">
    <property type="entry name" value="REP-ASSOCIATED TYROSINE TRANSPOSASE"/>
    <property type="match status" value="1"/>
</dbReference>
<evidence type="ECO:0000259" key="1">
    <source>
        <dbReference type="SMART" id="SM01321"/>
    </source>
</evidence>